<dbReference type="SFLD" id="SFLDS00003">
    <property type="entry name" value="Haloacid_Dehalogenase"/>
    <property type="match status" value="1"/>
</dbReference>
<dbReference type="AlphaFoldDB" id="A0A0R1ZV38"/>
<dbReference type="Gene3D" id="3.40.50.1000">
    <property type="entry name" value="HAD superfamily/HAD-like"/>
    <property type="match status" value="1"/>
</dbReference>
<gene>
    <name evidence="1" type="ORF">FC18_GL002363</name>
</gene>
<dbReference type="InterPro" id="IPR023214">
    <property type="entry name" value="HAD_sf"/>
</dbReference>
<dbReference type="SFLD" id="SFLDG01140">
    <property type="entry name" value="C2.B:_Phosphomannomutase_and_P"/>
    <property type="match status" value="1"/>
</dbReference>
<dbReference type="PANTHER" id="PTHR10000:SF8">
    <property type="entry name" value="HAD SUPERFAMILY HYDROLASE-LIKE, TYPE 3"/>
    <property type="match status" value="1"/>
</dbReference>
<accession>A0A0R1ZV38</accession>
<dbReference type="GO" id="GO:0016791">
    <property type="term" value="F:phosphatase activity"/>
    <property type="evidence" value="ECO:0007669"/>
    <property type="project" value="UniProtKB-ARBA"/>
</dbReference>
<dbReference type="SFLD" id="SFLDG01144">
    <property type="entry name" value="C2.B.4:_PGP_Like"/>
    <property type="match status" value="1"/>
</dbReference>
<sequence length="275" mass="30437">MYKLLVSDLDETLVRADGSISPENAAAIKAVLARGIKFVPNTGRGFASVQKLLQAIGTYQQAGQYVISYNGGAVIENKDNQVLATGEMPYADAKQIFDLLADHPEVDIHVYTLNHLYIYNKRQDDLDYVASRGVEYIDMPDRDFTRFANKHIMKVIFMNPDITTRHAVAEEVKAALGDKVDLTYSSARYGEFNHHGVNKGSATLQLAERLGIKPDEIMAFGDNANDIPMLKVVGMPVSVSNGIDDVKQLAKYVTQANYETGVAEAIHHFILQDDK</sequence>
<dbReference type="EMBL" id="AYYO01000050">
    <property type="protein sequence ID" value="KRM54652.1"/>
    <property type="molecule type" value="Genomic_DNA"/>
</dbReference>
<evidence type="ECO:0000313" key="1">
    <source>
        <dbReference type="EMBL" id="KRM54652.1"/>
    </source>
</evidence>
<dbReference type="Gene3D" id="3.30.1240.10">
    <property type="match status" value="1"/>
</dbReference>
<dbReference type="Pfam" id="PF08282">
    <property type="entry name" value="Hydrolase_3"/>
    <property type="match status" value="1"/>
</dbReference>
<dbReference type="NCBIfam" id="TIGR00099">
    <property type="entry name" value="Cof-subfamily"/>
    <property type="match status" value="1"/>
</dbReference>
<organism evidence="1 2">
    <name type="scientific">Lacticaseibacillus sharpeae JCM 1186 = DSM 20505</name>
    <dbReference type="NCBI Taxonomy" id="1291052"/>
    <lineage>
        <taxon>Bacteria</taxon>
        <taxon>Bacillati</taxon>
        <taxon>Bacillota</taxon>
        <taxon>Bacilli</taxon>
        <taxon>Lactobacillales</taxon>
        <taxon>Lactobacillaceae</taxon>
        <taxon>Lacticaseibacillus</taxon>
    </lineage>
</organism>
<comment type="caution">
    <text evidence="1">The sequence shown here is derived from an EMBL/GenBank/DDBJ whole genome shotgun (WGS) entry which is preliminary data.</text>
</comment>
<dbReference type="Proteomes" id="UP000051679">
    <property type="component" value="Unassembled WGS sequence"/>
</dbReference>
<evidence type="ECO:0000313" key="2">
    <source>
        <dbReference type="Proteomes" id="UP000051679"/>
    </source>
</evidence>
<dbReference type="GO" id="GO:0000287">
    <property type="term" value="F:magnesium ion binding"/>
    <property type="evidence" value="ECO:0007669"/>
    <property type="project" value="TreeGrafter"/>
</dbReference>
<keyword evidence="1" id="KW-0378">Hydrolase</keyword>
<dbReference type="InterPro" id="IPR006379">
    <property type="entry name" value="HAD-SF_hydro_IIB"/>
</dbReference>
<dbReference type="InterPro" id="IPR036412">
    <property type="entry name" value="HAD-like_sf"/>
</dbReference>
<dbReference type="OrthoDB" id="9790031at2"/>
<protein>
    <submittedName>
        <fullName evidence="1">HAD superfamily hydrolase</fullName>
    </submittedName>
</protein>
<dbReference type="PATRIC" id="fig|1291052.5.peg.2438"/>
<dbReference type="SUPFAM" id="SSF56784">
    <property type="entry name" value="HAD-like"/>
    <property type="match status" value="1"/>
</dbReference>
<name>A0A0R1ZV38_9LACO</name>
<dbReference type="GO" id="GO:0005829">
    <property type="term" value="C:cytosol"/>
    <property type="evidence" value="ECO:0007669"/>
    <property type="project" value="TreeGrafter"/>
</dbReference>
<dbReference type="STRING" id="1291052.FC18_GL002363"/>
<dbReference type="PANTHER" id="PTHR10000">
    <property type="entry name" value="PHOSPHOSERINE PHOSPHATASE"/>
    <property type="match status" value="1"/>
</dbReference>
<keyword evidence="2" id="KW-1185">Reference proteome</keyword>
<proteinExistence type="predicted"/>
<reference evidence="1 2" key="1">
    <citation type="journal article" date="2015" name="Genome Announc.">
        <title>Expanding the biotechnology potential of lactobacilli through comparative genomics of 213 strains and associated genera.</title>
        <authorList>
            <person name="Sun Z."/>
            <person name="Harris H.M."/>
            <person name="McCann A."/>
            <person name="Guo C."/>
            <person name="Argimon S."/>
            <person name="Zhang W."/>
            <person name="Yang X."/>
            <person name="Jeffery I.B."/>
            <person name="Cooney J.C."/>
            <person name="Kagawa T.F."/>
            <person name="Liu W."/>
            <person name="Song Y."/>
            <person name="Salvetti E."/>
            <person name="Wrobel A."/>
            <person name="Rasinkangas P."/>
            <person name="Parkhill J."/>
            <person name="Rea M.C."/>
            <person name="O'Sullivan O."/>
            <person name="Ritari J."/>
            <person name="Douillard F.P."/>
            <person name="Paul Ross R."/>
            <person name="Yang R."/>
            <person name="Briner A.E."/>
            <person name="Felis G.E."/>
            <person name="de Vos W.M."/>
            <person name="Barrangou R."/>
            <person name="Klaenhammer T.R."/>
            <person name="Caufield P.W."/>
            <person name="Cui Y."/>
            <person name="Zhang H."/>
            <person name="O'Toole P.W."/>
        </authorList>
    </citation>
    <scope>NUCLEOTIDE SEQUENCE [LARGE SCALE GENOMIC DNA]</scope>
    <source>
        <strain evidence="1 2">DSM 20505</strain>
    </source>
</reference>
<dbReference type="RefSeq" id="WP_054678712.1">
    <property type="nucleotide sequence ID" value="NZ_AYYO01000050.1"/>
</dbReference>
<dbReference type="NCBIfam" id="TIGR01484">
    <property type="entry name" value="HAD-SF-IIB"/>
    <property type="match status" value="1"/>
</dbReference>
<dbReference type="InterPro" id="IPR000150">
    <property type="entry name" value="Cof"/>
</dbReference>
<dbReference type="CDD" id="cd07516">
    <property type="entry name" value="HAD_Pase"/>
    <property type="match status" value="1"/>
</dbReference>